<feature type="transmembrane region" description="Helical" evidence="6">
    <location>
        <begin position="127"/>
        <end position="147"/>
    </location>
</feature>
<dbReference type="Proteomes" id="UP001595528">
    <property type="component" value="Unassembled WGS sequence"/>
</dbReference>
<evidence type="ECO:0000256" key="4">
    <source>
        <dbReference type="ARBA" id="ARBA00022989"/>
    </source>
</evidence>
<evidence type="ECO:0000256" key="6">
    <source>
        <dbReference type="SAM" id="Phobius"/>
    </source>
</evidence>
<name>A0ABV7L840_9PROT</name>
<organism evidence="7 8">
    <name type="scientific">Marinibaculum pumilum</name>
    <dbReference type="NCBI Taxonomy" id="1766165"/>
    <lineage>
        <taxon>Bacteria</taxon>
        <taxon>Pseudomonadati</taxon>
        <taxon>Pseudomonadota</taxon>
        <taxon>Alphaproteobacteria</taxon>
        <taxon>Rhodospirillales</taxon>
        <taxon>Rhodospirillaceae</taxon>
        <taxon>Marinibaculum</taxon>
    </lineage>
</organism>
<dbReference type="InterPro" id="IPR043428">
    <property type="entry name" value="LivM-like"/>
</dbReference>
<dbReference type="EMBL" id="JBHRTR010000048">
    <property type="protein sequence ID" value="MFC3230704.1"/>
    <property type="molecule type" value="Genomic_DNA"/>
</dbReference>
<feature type="transmembrane region" description="Helical" evidence="6">
    <location>
        <begin position="35"/>
        <end position="53"/>
    </location>
</feature>
<dbReference type="RefSeq" id="WP_379906128.1">
    <property type="nucleotide sequence ID" value="NZ_JBHRTR010000048.1"/>
</dbReference>
<keyword evidence="2" id="KW-1003">Cell membrane</keyword>
<dbReference type="CDD" id="cd06581">
    <property type="entry name" value="TM_PBP1_LivM_like"/>
    <property type="match status" value="1"/>
</dbReference>
<sequence>MAARLQSAAPVLLLGLLLAAIVAIAAVLPPSTQRIVTDSMVVLIAVIGTYTFVGNSGILSFGHIGFMAIGAYVSAWLTIPPMTKKLLLPGLPEFLMQAHWDTVSATIAAGAVAALVALVFGLPLMRLSGIAASIGTFTLLAIVQSVAGNWKDMTGGQGSLFGLPASTDMYVALAWALVVLVAAFLYQNTRSGFRLNASREDEVAARAVGVNVGRERLTSFVLSAFMVGVAGALHAHFLGVIVASSYFLGLTFVSLAMLVIGGINSLSGAVIGVVVVSVLGELLRRVEGGFDLGGLAVPALPGLREVGLAAAMLLILVFRPAGLTRGREIAWPLSSGATRKSGDGKV</sequence>
<comment type="caution">
    <text evidence="7">The sequence shown here is derived from an EMBL/GenBank/DDBJ whole genome shotgun (WGS) entry which is preliminary data.</text>
</comment>
<comment type="subcellular location">
    <subcellularLocation>
        <location evidence="1">Cell membrane</location>
        <topology evidence="1">Multi-pass membrane protein</topology>
    </subcellularLocation>
</comment>
<evidence type="ECO:0000313" key="8">
    <source>
        <dbReference type="Proteomes" id="UP001595528"/>
    </source>
</evidence>
<evidence type="ECO:0000256" key="5">
    <source>
        <dbReference type="ARBA" id="ARBA00023136"/>
    </source>
</evidence>
<keyword evidence="4 6" id="KW-1133">Transmembrane helix</keyword>
<feature type="transmembrane region" description="Helical" evidence="6">
    <location>
        <begin position="220"/>
        <end position="249"/>
    </location>
</feature>
<reference evidence="8" key="1">
    <citation type="journal article" date="2019" name="Int. J. Syst. Evol. Microbiol.">
        <title>The Global Catalogue of Microorganisms (GCM) 10K type strain sequencing project: providing services to taxonomists for standard genome sequencing and annotation.</title>
        <authorList>
            <consortium name="The Broad Institute Genomics Platform"/>
            <consortium name="The Broad Institute Genome Sequencing Center for Infectious Disease"/>
            <person name="Wu L."/>
            <person name="Ma J."/>
        </authorList>
    </citation>
    <scope>NUCLEOTIDE SEQUENCE [LARGE SCALE GENOMIC DNA]</scope>
    <source>
        <strain evidence="8">KCTC 42964</strain>
    </source>
</reference>
<keyword evidence="8" id="KW-1185">Reference proteome</keyword>
<dbReference type="InterPro" id="IPR001851">
    <property type="entry name" value="ABC_transp_permease"/>
</dbReference>
<gene>
    <name evidence="7" type="ORF">ACFOGJ_25875</name>
</gene>
<proteinExistence type="predicted"/>
<feature type="transmembrane region" description="Helical" evidence="6">
    <location>
        <begin position="167"/>
        <end position="186"/>
    </location>
</feature>
<evidence type="ECO:0000256" key="3">
    <source>
        <dbReference type="ARBA" id="ARBA00022692"/>
    </source>
</evidence>
<evidence type="ECO:0000256" key="2">
    <source>
        <dbReference type="ARBA" id="ARBA00022475"/>
    </source>
</evidence>
<dbReference type="PANTHER" id="PTHR30482">
    <property type="entry name" value="HIGH-AFFINITY BRANCHED-CHAIN AMINO ACID TRANSPORT SYSTEM PERMEASE"/>
    <property type="match status" value="1"/>
</dbReference>
<feature type="transmembrane region" description="Helical" evidence="6">
    <location>
        <begin position="60"/>
        <end position="79"/>
    </location>
</feature>
<keyword evidence="3 6" id="KW-0812">Transmembrane</keyword>
<evidence type="ECO:0000256" key="1">
    <source>
        <dbReference type="ARBA" id="ARBA00004651"/>
    </source>
</evidence>
<protein>
    <submittedName>
        <fullName evidence="7">Branched-chain amino acid ABC transporter permease</fullName>
    </submittedName>
</protein>
<accession>A0ABV7L840</accession>
<feature type="transmembrane region" description="Helical" evidence="6">
    <location>
        <begin position="99"/>
        <end position="120"/>
    </location>
</feature>
<keyword evidence="5 6" id="KW-0472">Membrane</keyword>
<evidence type="ECO:0000313" key="7">
    <source>
        <dbReference type="EMBL" id="MFC3230704.1"/>
    </source>
</evidence>
<dbReference type="Pfam" id="PF02653">
    <property type="entry name" value="BPD_transp_2"/>
    <property type="match status" value="1"/>
</dbReference>
<feature type="transmembrane region" description="Helical" evidence="6">
    <location>
        <begin position="255"/>
        <end position="280"/>
    </location>
</feature>
<dbReference type="PANTHER" id="PTHR30482:SF10">
    <property type="entry name" value="HIGH-AFFINITY BRANCHED-CHAIN AMINO ACID TRANSPORT PROTEIN BRAE"/>
    <property type="match status" value="1"/>
</dbReference>